<sequence length="990" mass="99895">MINNTQVPPLRPRDFLSRLISGGFAALWLILLFSVSSVQAATPLADATISNRASADYTDTGGTLQHTLSNEVTTTVTQVGSYTLINDNNKPVAPGTTVYMPHTLTNTGNGSDVFNITLPVTVDANLSKVAIFADANGDGLPDNATPLCIVDDVPACTGTNVQTGSLTPGGKFNFVVALTVKATAPNTTVITEVVTATPVLTALYTPATLSNTDTLTVANDIPVFAVNKSIVSGLTSGPAGTQVTYKIAYTNNGNAAGPLYIKDMIGDVANNTSGFSYIVSKAKWSSASTATLTDADDTADPTGIAYRAMPSGAITTIEAVVTNVAPNTSGFITFDVLVTPTAPVGTSETTNSATYAMATTTGGTCTVAAPCMTPVGTPSTTNQSPFIVLGNYKVVANNSATVSTDGDNVNATGFDLVKPVGEVAGTPLKPAPGTTVSFNNEIWNTGNTSDTFNITIAEIIANASTAFPAGTSFQLFKSDGSTPLSSSDADGVPDTGPLLAGEHYTVVLKAIIPANACSLVNCTTAADFTVGITATSKGDPTLKNTVFDQVTAITPAGVDLTNAGVLGAGAGSVASPAITDMAVAPGSSAYFNLNVKNLGTAIDNYSLNYHLLNTGSADLASAAAFSPGTLLNGWTVTFHVNTAGTGVCSAATLGATVINSGAVAAGATANFCAVVKTSVSGVTASAGAYKTYFKVTSVATGVSDIKLDSVTLNATKNMLSLITPGVGQIQPSGTIVYPHSLVNGGNASCGGNFKFDVTNTKSAEGWSYSLYLDKTANGIIDATDTAIGGSANAHDVLDTASINFGAVTGMPVLTAGSQVKLLVKVQAPASAVSGAIDVITITAIDPVVGGCGTTAPITDVTNVLAGQIRLVKMQAVSAWNAGVCEAAPASGVGSYSIGAQSQKPGQCIWYKIVATNEGDAPVSSVIINDATPSYTTYAGSGTCTAMASVTGVAVLTEPALGSAGSVKCDKWTTVPAAATTQLEFAVRINP</sequence>
<dbReference type="RefSeq" id="WP_087143754.1">
    <property type="nucleotide sequence ID" value="NZ_FUKI01000118.1"/>
</dbReference>
<reference evidence="2" key="1">
    <citation type="submission" date="2017-02" db="EMBL/GenBank/DDBJ databases">
        <authorList>
            <person name="Daims H."/>
        </authorList>
    </citation>
    <scope>NUCLEOTIDE SEQUENCE [LARGE SCALE GENOMIC DNA]</scope>
</reference>
<dbReference type="AlphaFoldDB" id="A0A1R4HAH2"/>
<evidence type="ECO:0000313" key="2">
    <source>
        <dbReference type="Proteomes" id="UP000195667"/>
    </source>
</evidence>
<accession>A0A1R4HAH2</accession>
<protein>
    <submittedName>
        <fullName evidence="1">Putative Conserved repeat domain protein</fullName>
    </submittedName>
</protein>
<keyword evidence="2" id="KW-1185">Reference proteome</keyword>
<organism evidence="1 2">
    <name type="scientific">Crenothrix polyspora</name>
    <dbReference type="NCBI Taxonomy" id="360316"/>
    <lineage>
        <taxon>Bacteria</taxon>
        <taxon>Pseudomonadati</taxon>
        <taxon>Pseudomonadota</taxon>
        <taxon>Gammaproteobacteria</taxon>
        <taxon>Methylococcales</taxon>
        <taxon>Crenotrichaceae</taxon>
        <taxon>Crenothrix</taxon>
    </lineage>
</organism>
<dbReference type="OrthoDB" id="28777at2"/>
<proteinExistence type="predicted"/>
<gene>
    <name evidence="1" type="ORF">CRENPOLYSF1_420005</name>
</gene>
<evidence type="ECO:0000313" key="1">
    <source>
        <dbReference type="EMBL" id="SJM93262.1"/>
    </source>
</evidence>
<dbReference type="Proteomes" id="UP000195667">
    <property type="component" value="Unassembled WGS sequence"/>
</dbReference>
<dbReference type="EMBL" id="FUKI01000118">
    <property type="protein sequence ID" value="SJM93262.1"/>
    <property type="molecule type" value="Genomic_DNA"/>
</dbReference>
<name>A0A1R4HAH2_9GAMM</name>